<gene>
    <name evidence="1" type="ORF">KHA90_18160</name>
</gene>
<reference evidence="1 2" key="1">
    <citation type="journal article" date="2018" name="Int. J. Syst. Evol. Microbiol.">
        <title>Flavobacterium chryseum sp. nov. and Flavobacterium psychroterrae sp. nov., novel environmental bacteria isolated from Antarctica.</title>
        <authorList>
            <person name="Kralova S."/>
            <person name="Svec P."/>
            <person name="Busse H.J."/>
            <person name="Stankova E."/>
            <person name="Vaczi P."/>
            <person name="Sedlacek I."/>
        </authorList>
    </citation>
    <scope>NUCLEOTIDE SEQUENCE [LARGE SCALE GENOMIC DNA]</scope>
    <source>
        <strain evidence="1 2">CCM 8827</strain>
    </source>
</reference>
<evidence type="ECO:0000313" key="1">
    <source>
        <dbReference type="EMBL" id="MBS7232948.1"/>
    </source>
</evidence>
<organism evidence="1 2">
    <name type="scientific">Flavobacterium psychroterrae</name>
    <dbReference type="NCBI Taxonomy" id="2133767"/>
    <lineage>
        <taxon>Bacteria</taxon>
        <taxon>Pseudomonadati</taxon>
        <taxon>Bacteroidota</taxon>
        <taxon>Flavobacteriia</taxon>
        <taxon>Flavobacteriales</taxon>
        <taxon>Flavobacteriaceae</taxon>
        <taxon>Flavobacterium</taxon>
    </lineage>
</organism>
<dbReference type="Proteomes" id="UP000722625">
    <property type="component" value="Unassembled WGS sequence"/>
</dbReference>
<keyword evidence="2" id="KW-1185">Reference proteome</keyword>
<dbReference type="EMBL" id="JAGYVZ010000019">
    <property type="protein sequence ID" value="MBS7232948.1"/>
    <property type="molecule type" value="Genomic_DNA"/>
</dbReference>
<sequence>MNYLISRNEALKLLKKYGINKSIDDLKSKEVIQLTPYDKFRKENIELINAFNKINDSINFKVMRSEEYFFYVDKKINR</sequence>
<name>A0ABS5PF67_9FLAO</name>
<protein>
    <submittedName>
        <fullName evidence="1">Uncharacterized protein</fullName>
    </submittedName>
</protein>
<accession>A0ABS5PF67</accession>
<evidence type="ECO:0000313" key="2">
    <source>
        <dbReference type="Proteomes" id="UP000722625"/>
    </source>
</evidence>
<comment type="caution">
    <text evidence="1">The sequence shown here is derived from an EMBL/GenBank/DDBJ whole genome shotgun (WGS) entry which is preliminary data.</text>
</comment>
<proteinExistence type="predicted"/>
<dbReference type="RefSeq" id="WP_213304121.1">
    <property type="nucleotide sequence ID" value="NZ_JAGYVZ010000019.1"/>
</dbReference>